<comment type="subcellular location">
    <subcellularLocation>
        <location evidence="1">Nucleus</location>
    </subcellularLocation>
</comment>
<gene>
    <name evidence="6" type="ORF">Dsin_001338</name>
</gene>
<comment type="caution">
    <text evidence="6">The sequence shown here is derived from an EMBL/GenBank/DDBJ whole genome shotgun (WGS) entry which is preliminary data.</text>
</comment>
<protein>
    <recommendedName>
        <fullName evidence="5">Myb-like domain-containing protein</fullName>
    </recommendedName>
</protein>
<dbReference type="GO" id="GO:0003677">
    <property type="term" value="F:DNA binding"/>
    <property type="evidence" value="ECO:0007669"/>
    <property type="project" value="UniProtKB-KW"/>
</dbReference>
<feature type="compositionally biased region" description="Pro residues" evidence="4">
    <location>
        <begin position="78"/>
        <end position="89"/>
    </location>
</feature>
<evidence type="ECO:0000259" key="5">
    <source>
        <dbReference type="PROSITE" id="PS50090"/>
    </source>
</evidence>
<organism evidence="6 7">
    <name type="scientific">Dipteronia sinensis</name>
    <dbReference type="NCBI Taxonomy" id="43782"/>
    <lineage>
        <taxon>Eukaryota</taxon>
        <taxon>Viridiplantae</taxon>
        <taxon>Streptophyta</taxon>
        <taxon>Embryophyta</taxon>
        <taxon>Tracheophyta</taxon>
        <taxon>Spermatophyta</taxon>
        <taxon>Magnoliopsida</taxon>
        <taxon>eudicotyledons</taxon>
        <taxon>Gunneridae</taxon>
        <taxon>Pentapetalae</taxon>
        <taxon>rosids</taxon>
        <taxon>malvids</taxon>
        <taxon>Sapindales</taxon>
        <taxon>Sapindaceae</taxon>
        <taxon>Hippocastanoideae</taxon>
        <taxon>Acereae</taxon>
        <taxon>Dipteronia</taxon>
    </lineage>
</organism>
<evidence type="ECO:0000256" key="2">
    <source>
        <dbReference type="ARBA" id="ARBA00023125"/>
    </source>
</evidence>
<proteinExistence type="predicted"/>
<feature type="compositionally biased region" description="Basic and acidic residues" evidence="4">
    <location>
        <begin position="31"/>
        <end position="41"/>
    </location>
</feature>
<dbReference type="GO" id="GO:0005634">
    <property type="term" value="C:nucleus"/>
    <property type="evidence" value="ECO:0007669"/>
    <property type="project" value="UniProtKB-SubCell"/>
</dbReference>
<reference evidence="6" key="1">
    <citation type="journal article" date="2023" name="Plant J.">
        <title>Genome sequences and population genomics provide insights into the demographic history, inbreeding, and mutation load of two 'living fossil' tree species of Dipteronia.</title>
        <authorList>
            <person name="Feng Y."/>
            <person name="Comes H.P."/>
            <person name="Chen J."/>
            <person name="Zhu S."/>
            <person name="Lu R."/>
            <person name="Zhang X."/>
            <person name="Li P."/>
            <person name="Qiu J."/>
            <person name="Olsen K.M."/>
            <person name="Qiu Y."/>
        </authorList>
    </citation>
    <scope>NUCLEOTIDE SEQUENCE</scope>
    <source>
        <strain evidence="6">NBL</strain>
    </source>
</reference>
<dbReference type="EMBL" id="JANJYJ010000001">
    <property type="protein sequence ID" value="KAK3229457.1"/>
    <property type="molecule type" value="Genomic_DNA"/>
</dbReference>
<feature type="region of interest" description="Disordered" evidence="4">
    <location>
        <begin position="27"/>
        <end position="56"/>
    </location>
</feature>
<dbReference type="PANTHER" id="PTHR47999">
    <property type="entry name" value="TRANSCRIPTION FACTOR MYB8-RELATED-RELATED"/>
    <property type="match status" value="1"/>
</dbReference>
<feature type="region of interest" description="Disordered" evidence="4">
    <location>
        <begin position="69"/>
        <end position="107"/>
    </location>
</feature>
<evidence type="ECO:0000256" key="3">
    <source>
        <dbReference type="ARBA" id="ARBA00023242"/>
    </source>
</evidence>
<accession>A0AAE0B435</accession>
<dbReference type="PANTHER" id="PTHR47999:SF96">
    <property type="entry name" value="TRANSCRIPTION REPRESSOR MYB6-LIKE"/>
    <property type="match status" value="1"/>
</dbReference>
<feature type="domain" description="Myb-like" evidence="5">
    <location>
        <begin position="9"/>
        <end position="66"/>
    </location>
</feature>
<dbReference type="Proteomes" id="UP001281410">
    <property type="component" value="Unassembled WGS sequence"/>
</dbReference>
<feature type="compositionally biased region" description="Basic residues" evidence="4">
    <location>
        <begin position="97"/>
        <end position="107"/>
    </location>
</feature>
<dbReference type="Gene3D" id="1.10.10.60">
    <property type="entry name" value="Homeodomain-like"/>
    <property type="match status" value="1"/>
</dbReference>
<dbReference type="InterPro" id="IPR001005">
    <property type="entry name" value="SANT/Myb"/>
</dbReference>
<dbReference type="AlphaFoldDB" id="A0AAE0B435"/>
<sequence>MGRSPFFSKEGMNMGAWTAMEDKILTSSSKSMEKENGENSPKELLNTGRLPKRTDNEIKNYWNTTLGTITKTHSSKNSPPPPLPPPPPSLIKIKGMVGKRKSGQAIN</sequence>
<dbReference type="PROSITE" id="PS50090">
    <property type="entry name" value="MYB_LIKE"/>
    <property type="match status" value="1"/>
</dbReference>
<dbReference type="CDD" id="cd00167">
    <property type="entry name" value="SANT"/>
    <property type="match status" value="1"/>
</dbReference>
<keyword evidence="2" id="KW-0238">DNA-binding</keyword>
<evidence type="ECO:0000256" key="4">
    <source>
        <dbReference type="SAM" id="MobiDB-lite"/>
    </source>
</evidence>
<evidence type="ECO:0000256" key="1">
    <source>
        <dbReference type="ARBA" id="ARBA00004123"/>
    </source>
</evidence>
<name>A0AAE0B435_9ROSI</name>
<keyword evidence="7" id="KW-1185">Reference proteome</keyword>
<dbReference type="InterPro" id="IPR015495">
    <property type="entry name" value="Myb_TF_plants"/>
</dbReference>
<keyword evidence="3" id="KW-0539">Nucleus</keyword>
<dbReference type="Pfam" id="PF00249">
    <property type="entry name" value="Myb_DNA-binding"/>
    <property type="match status" value="1"/>
</dbReference>
<evidence type="ECO:0000313" key="7">
    <source>
        <dbReference type="Proteomes" id="UP001281410"/>
    </source>
</evidence>
<evidence type="ECO:0000313" key="6">
    <source>
        <dbReference type="EMBL" id="KAK3229457.1"/>
    </source>
</evidence>